<feature type="domain" description="F-box" evidence="2">
    <location>
        <begin position="2"/>
        <end position="51"/>
    </location>
</feature>
<protein>
    <submittedName>
        <fullName evidence="3">Low affinity vacuolar monovalent cation/H(+) antiporter</fullName>
    </submittedName>
</protein>
<feature type="compositionally biased region" description="Acidic residues" evidence="1">
    <location>
        <begin position="423"/>
        <end position="457"/>
    </location>
</feature>
<evidence type="ECO:0000259" key="2">
    <source>
        <dbReference type="PROSITE" id="PS50181"/>
    </source>
</evidence>
<evidence type="ECO:0000256" key="1">
    <source>
        <dbReference type="SAM" id="MobiDB-lite"/>
    </source>
</evidence>
<dbReference type="InterPro" id="IPR032675">
    <property type="entry name" value="LRR_dom_sf"/>
</dbReference>
<dbReference type="AlphaFoldDB" id="A0A4Z1PCY1"/>
<dbReference type="STRING" id="86259.A0A4Z1PCY1"/>
<evidence type="ECO:0000313" key="3">
    <source>
        <dbReference type="EMBL" id="TID25159.1"/>
    </source>
</evidence>
<comment type="caution">
    <text evidence="3">The sequence shown here is derived from an EMBL/GenBank/DDBJ whole genome shotgun (WGS) entry which is preliminary data.</text>
</comment>
<sequence length="457" mass="52434">MAPRLEDLPAELLVNIASNLTTVDYGSVRLTSSTIEQKLFDNFGREFFKRKQFMLTQSSLQTLVDISKHEALKHYLTRVIIGTNYIPRFESMLHSATPCARTAIQLASHDTKKWLQELRLDQRYLIDQGLDRVLLTEALNSLPACHEIELRDSYFPSRYRGEEKWTSYGSTEILKRFHTEAWLWWHDDENPARRHHAYSTVIHAMASSAKSKQYTAFMVTTRQHHNDLGPDAFYQPKFANFATAFQHTTTLMLPIHMRETYDQDLSYFVSFLRHFPNLEYLRLNGTRNCDTTEWMIATKHGLNSCSLLRLSLGKMRLQSEDLNDLLSSLQTLEHLEFFLLELESSWAATLARSQLSQLKTLEANMIGVGPRFGHERVGFKSSVDAVANGSSDLTTSIKVQGPGWFDEFTGRLVVQTPSFLGIAEDESAESDSDDDLDDDDDDDDEIDEDDMDMDDEE</sequence>
<dbReference type="EMBL" id="SNSC02000004">
    <property type="protein sequence ID" value="TID25159.1"/>
    <property type="molecule type" value="Genomic_DNA"/>
</dbReference>
<evidence type="ECO:0000313" key="4">
    <source>
        <dbReference type="Proteomes" id="UP000298493"/>
    </source>
</evidence>
<accession>A0A4Z1PCY1</accession>
<dbReference type="SUPFAM" id="SSF52047">
    <property type="entry name" value="RNI-like"/>
    <property type="match status" value="1"/>
</dbReference>
<organism evidence="3 4">
    <name type="scientific">Venturia nashicola</name>
    <dbReference type="NCBI Taxonomy" id="86259"/>
    <lineage>
        <taxon>Eukaryota</taxon>
        <taxon>Fungi</taxon>
        <taxon>Dikarya</taxon>
        <taxon>Ascomycota</taxon>
        <taxon>Pezizomycotina</taxon>
        <taxon>Dothideomycetes</taxon>
        <taxon>Pleosporomycetidae</taxon>
        <taxon>Venturiales</taxon>
        <taxon>Venturiaceae</taxon>
        <taxon>Venturia</taxon>
    </lineage>
</organism>
<keyword evidence="4" id="KW-1185">Reference proteome</keyword>
<gene>
    <name evidence="3" type="ORF">E6O75_ATG04364</name>
</gene>
<name>A0A4Z1PCY1_9PEZI</name>
<reference evidence="3 4" key="1">
    <citation type="submission" date="2019-04" db="EMBL/GenBank/DDBJ databases">
        <title>High contiguity whole genome sequence and gene annotation resource for two Venturia nashicola isolates.</title>
        <authorList>
            <person name="Prokchorchik M."/>
            <person name="Won K."/>
            <person name="Lee Y."/>
            <person name="Choi E.D."/>
            <person name="Segonzac C."/>
            <person name="Sohn K.H."/>
        </authorList>
    </citation>
    <scope>NUCLEOTIDE SEQUENCE [LARGE SCALE GENOMIC DNA]</scope>
    <source>
        <strain evidence="3 4">PRI2</strain>
    </source>
</reference>
<dbReference type="Gene3D" id="3.80.10.10">
    <property type="entry name" value="Ribonuclease Inhibitor"/>
    <property type="match status" value="1"/>
</dbReference>
<proteinExistence type="predicted"/>
<feature type="region of interest" description="Disordered" evidence="1">
    <location>
        <begin position="420"/>
        <end position="457"/>
    </location>
</feature>
<dbReference type="PROSITE" id="PS50181">
    <property type="entry name" value="FBOX"/>
    <property type="match status" value="1"/>
</dbReference>
<dbReference type="Proteomes" id="UP000298493">
    <property type="component" value="Unassembled WGS sequence"/>
</dbReference>
<dbReference type="InterPro" id="IPR001810">
    <property type="entry name" value="F-box_dom"/>
</dbReference>